<comment type="caution">
    <text evidence="4">The sequence shown here is derived from an EMBL/GenBank/DDBJ whole genome shotgun (WGS) entry which is preliminary data.</text>
</comment>
<evidence type="ECO:0000256" key="2">
    <source>
        <dbReference type="ARBA" id="ARBA00022801"/>
    </source>
</evidence>
<dbReference type="Gene3D" id="3.40.50.1820">
    <property type="entry name" value="alpha/beta hydrolase"/>
    <property type="match status" value="1"/>
</dbReference>
<evidence type="ECO:0000313" key="5">
    <source>
        <dbReference type="Proteomes" id="UP000559256"/>
    </source>
</evidence>
<name>A0A8H5FRA1_9AGAR</name>
<evidence type="ECO:0000256" key="1">
    <source>
        <dbReference type="ARBA" id="ARBA00005964"/>
    </source>
</evidence>
<accession>A0A8H5FRA1</accession>
<gene>
    <name evidence="4" type="ORF">D9758_014377</name>
</gene>
<comment type="similarity">
    <text evidence="1">Belongs to the type-B carboxylesterase/lipase family.</text>
</comment>
<dbReference type="OrthoDB" id="408631at2759"/>
<reference evidence="4 5" key="1">
    <citation type="journal article" date="2020" name="ISME J.">
        <title>Uncovering the hidden diversity of litter-decomposition mechanisms in mushroom-forming fungi.</title>
        <authorList>
            <person name="Floudas D."/>
            <person name="Bentzer J."/>
            <person name="Ahren D."/>
            <person name="Johansson T."/>
            <person name="Persson P."/>
            <person name="Tunlid A."/>
        </authorList>
    </citation>
    <scope>NUCLEOTIDE SEQUENCE [LARGE SCALE GENOMIC DNA]</scope>
    <source>
        <strain evidence="4 5">CBS 291.85</strain>
    </source>
</reference>
<proteinExistence type="inferred from homology"/>
<dbReference type="AlphaFoldDB" id="A0A8H5FRA1"/>
<sequence length="392" mass="42905">MWKEDNNIAALQWIKENIAAFGRDPSKVTAFAESVGTRALQSLILSGQIEGLARAVIMESTGRIPSLIPQSPAANATWNNFMSALPTCPDTPPNDIECIQNLTTTDMIDGFNNAQIFFSSATSDWLPTFGDEILPGIPSTLVPPDGVVEAIMIGINKDEATLVTDQTVNTDQMIRDTILGSPPSPPDATPSEREAQLENLENVFNKTLSLYPNIPSLGSLFDTGNETFGLDPEYKRTAAVLTDFMFHAERRFLINRQLLLAGIPTFSFLFADPDAVPVQDFVIGTPAPGSLGVSCSSEIYYVFGTLSEHPEVREVTSTAAKLSDMMMDYWISFANTLDPNDAAGSDRPSWHEYTAEDPMLLLLNGRNTTALLDNFRENQIALFSDDPTIFGY</sequence>
<keyword evidence="5" id="KW-1185">Reference proteome</keyword>
<dbReference type="SUPFAM" id="SSF53474">
    <property type="entry name" value="alpha/beta-Hydrolases"/>
    <property type="match status" value="1"/>
</dbReference>
<dbReference type="EMBL" id="JAACJM010000104">
    <property type="protein sequence ID" value="KAF5346244.1"/>
    <property type="molecule type" value="Genomic_DNA"/>
</dbReference>
<dbReference type="InterPro" id="IPR050654">
    <property type="entry name" value="AChE-related_enzymes"/>
</dbReference>
<dbReference type="InterPro" id="IPR002018">
    <property type="entry name" value="CarbesteraseB"/>
</dbReference>
<evidence type="ECO:0000259" key="3">
    <source>
        <dbReference type="Pfam" id="PF00135"/>
    </source>
</evidence>
<dbReference type="GO" id="GO:0052689">
    <property type="term" value="F:carboxylic ester hydrolase activity"/>
    <property type="evidence" value="ECO:0007669"/>
    <property type="project" value="TreeGrafter"/>
</dbReference>
<evidence type="ECO:0000313" key="4">
    <source>
        <dbReference type="EMBL" id="KAF5346244.1"/>
    </source>
</evidence>
<dbReference type="PANTHER" id="PTHR43918:SF4">
    <property type="entry name" value="CARBOXYLIC ESTER HYDROLASE"/>
    <property type="match status" value="1"/>
</dbReference>
<dbReference type="Proteomes" id="UP000559256">
    <property type="component" value="Unassembled WGS sequence"/>
</dbReference>
<dbReference type="PANTHER" id="PTHR43918">
    <property type="entry name" value="ACETYLCHOLINESTERASE"/>
    <property type="match status" value="1"/>
</dbReference>
<organism evidence="4 5">
    <name type="scientific">Tetrapyrgos nigripes</name>
    <dbReference type="NCBI Taxonomy" id="182062"/>
    <lineage>
        <taxon>Eukaryota</taxon>
        <taxon>Fungi</taxon>
        <taxon>Dikarya</taxon>
        <taxon>Basidiomycota</taxon>
        <taxon>Agaricomycotina</taxon>
        <taxon>Agaricomycetes</taxon>
        <taxon>Agaricomycetidae</taxon>
        <taxon>Agaricales</taxon>
        <taxon>Marasmiineae</taxon>
        <taxon>Marasmiaceae</taxon>
        <taxon>Tetrapyrgos</taxon>
    </lineage>
</organism>
<protein>
    <recommendedName>
        <fullName evidence="3">Carboxylesterase type B domain-containing protein</fullName>
    </recommendedName>
</protein>
<keyword evidence="2" id="KW-0378">Hydrolase</keyword>
<dbReference type="Pfam" id="PF00135">
    <property type="entry name" value="COesterase"/>
    <property type="match status" value="1"/>
</dbReference>
<feature type="domain" description="Carboxylesterase type B" evidence="3">
    <location>
        <begin position="8"/>
        <end position="378"/>
    </location>
</feature>
<dbReference type="InterPro" id="IPR029058">
    <property type="entry name" value="AB_hydrolase_fold"/>
</dbReference>